<protein>
    <submittedName>
        <fullName evidence="2">Cobalamin biosynthesis protein CbiM</fullName>
    </submittedName>
</protein>
<dbReference type="Gene3D" id="1.10.1760.20">
    <property type="match status" value="1"/>
</dbReference>
<dbReference type="Proteomes" id="UP000245124">
    <property type="component" value="Unassembled WGS sequence"/>
</dbReference>
<dbReference type="EMBL" id="BDUD01000001">
    <property type="protein sequence ID" value="GBG17191.1"/>
    <property type="molecule type" value="Genomic_DNA"/>
</dbReference>
<reference evidence="2 3" key="1">
    <citation type="submission" date="2017-06" db="EMBL/GenBank/DDBJ databases">
        <title>Genome sequencing of cyanobaciteial culture collection at National Institute for Environmental Studies (NIES).</title>
        <authorList>
            <person name="Hirose Y."/>
            <person name="Shimura Y."/>
            <person name="Fujisawa T."/>
            <person name="Nakamura Y."/>
            <person name="Kawachi M."/>
        </authorList>
    </citation>
    <scope>NUCLEOTIDE SEQUENCE [LARGE SCALE GENOMIC DNA]</scope>
    <source>
        <strain evidence="2 3">NIES-4072</strain>
    </source>
</reference>
<accession>A0A2R5FN26</accession>
<gene>
    <name evidence="2" type="ORF">NIES4072_08400</name>
</gene>
<organism evidence="2 3">
    <name type="scientific">Nostoc commune NIES-4072</name>
    <dbReference type="NCBI Taxonomy" id="2005467"/>
    <lineage>
        <taxon>Bacteria</taxon>
        <taxon>Bacillati</taxon>
        <taxon>Cyanobacteriota</taxon>
        <taxon>Cyanophyceae</taxon>
        <taxon>Nostocales</taxon>
        <taxon>Nostocaceae</taxon>
        <taxon>Nostoc</taxon>
    </lineage>
</organism>
<comment type="caution">
    <text evidence="2">The sequence shown here is derived from an EMBL/GenBank/DDBJ whole genome shotgun (WGS) entry which is preliminary data.</text>
</comment>
<sequence>MHIPDGFVSVPVAGATGLVSVAALFIALERSHFCGLGCCAYQFSAWEDYSVQN</sequence>
<proteinExistence type="predicted"/>
<keyword evidence="1" id="KW-0472">Membrane</keyword>
<keyword evidence="1" id="KW-0812">Transmembrane</keyword>
<evidence type="ECO:0000313" key="2">
    <source>
        <dbReference type="EMBL" id="GBG17191.1"/>
    </source>
</evidence>
<evidence type="ECO:0000313" key="3">
    <source>
        <dbReference type="Proteomes" id="UP000245124"/>
    </source>
</evidence>
<evidence type="ECO:0000256" key="1">
    <source>
        <dbReference type="SAM" id="Phobius"/>
    </source>
</evidence>
<keyword evidence="1" id="KW-1133">Transmembrane helix</keyword>
<name>A0A2R5FN26_NOSCO</name>
<feature type="transmembrane region" description="Helical" evidence="1">
    <location>
        <begin position="6"/>
        <end position="28"/>
    </location>
</feature>
<dbReference type="AlphaFoldDB" id="A0A2R5FN26"/>
<keyword evidence="3" id="KW-1185">Reference proteome</keyword>